<reference evidence="2 3" key="1">
    <citation type="submission" date="2023-07" db="EMBL/GenBank/DDBJ databases">
        <title>Genomic Encyclopedia of Type Strains, Phase IV (KMG-IV): sequencing the most valuable type-strain genomes for metagenomic binning, comparative biology and taxonomic classification.</title>
        <authorList>
            <person name="Goeker M."/>
        </authorList>
    </citation>
    <scope>NUCLEOTIDE SEQUENCE [LARGE SCALE GENOMIC DNA]</scope>
    <source>
        <strain evidence="2 3">DSM 17273</strain>
    </source>
</reference>
<keyword evidence="1" id="KW-1133">Transmembrane helix</keyword>
<evidence type="ECO:0000313" key="2">
    <source>
        <dbReference type="EMBL" id="MDR6223905.1"/>
    </source>
</evidence>
<dbReference type="InterPro" id="IPR025495">
    <property type="entry name" value="DUF4386"/>
</dbReference>
<proteinExistence type="predicted"/>
<evidence type="ECO:0000313" key="3">
    <source>
        <dbReference type="Proteomes" id="UP001185015"/>
    </source>
</evidence>
<dbReference type="EMBL" id="JAVDQI010000015">
    <property type="protein sequence ID" value="MDR6223905.1"/>
    <property type="molecule type" value="Genomic_DNA"/>
</dbReference>
<comment type="caution">
    <text evidence="2">The sequence shown here is derived from an EMBL/GenBank/DDBJ whole genome shotgun (WGS) entry which is preliminary data.</text>
</comment>
<keyword evidence="3" id="KW-1185">Reference proteome</keyword>
<protein>
    <recommendedName>
        <fullName evidence="4">DUF4386 domain-containing protein</fullName>
    </recommendedName>
</protein>
<feature type="transmembrane region" description="Helical" evidence="1">
    <location>
        <begin position="94"/>
        <end position="117"/>
    </location>
</feature>
<feature type="transmembrane region" description="Helical" evidence="1">
    <location>
        <begin position="20"/>
        <end position="40"/>
    </location>
</feature>
<gene>
    <name evidence="2" type="ORF">J2750_002386</name>
</gene>
<feature type="transmembrane region" description="Helical" evidence="1">
    <location>
        <begin position="60"/>
        <end position="82"/>
    </location>
</feature>
<evidence type="ECO:0000256" key="1">
    <source>
        <dbReference type="SAM" id="Phobius"/>
    </source>
</evidence>
<sequence length="232" mass="25859">MEEKDEQINSDKLTPRLLGATFFIVAIASALSGFLLLSLIEPDNISATIINISEDPIKMQMSIVGEFITSIGIVLLAVLLYTTLKGQNQIIARWAFGLWIIEAATLAVSRISAFSLLNLSQEFIKAGSPDPSYFQTLGSLFYESAQFGYDLHGLFWALGGLLFYYLFLRSRYIPIAFPLFGIILTSVAFIGTLLEFFDFAVPMYVFLPSLPYEMAIGIWLMFKGIRDGSETK</sequence>
<dbReference type="Pfam" id="PF14329">
    <property type="entry name" value="DUF4386"/>
    <property type="match status" value="1"/>
</dbReference>
<dbReference type="AlphaFoldDB" id="A0AA90U131"/>
<dbReference type="Proteomes" id="UP001185015">
    <property type="component" value="Unassembled WGS sequence"/>
</dbReference>
<organism evidence="2 3">
    <name type="scientific">Methanococcoides alaskense</name>
    <dbReference type="NCBI Taxonomy" id="325778"/>
    <lineage>
        <taxon>Archaea</taxon>
        <taxon>Methanobacteriati</taxon>
        <taxon>Methanobacteriota</taxon>
        <taxon>Stenosarchaea group</taxon>
        <taxon>Methanomicrobia</taxon>
        <taxon>Methanosarcinales</taxon>
        <taxon>Methanosarcinaceae</taxon>
        <taxon>Methanococcoides</taxon>
    </lineage>
</organism>
<feature type="transmembrane region" description="Helical" evidence="1">
    <location>
        <begin position="203"/>
        <end position="222"/>
    </location>
</feature>
<feature type="transmembrane region" description="Helical" evidence="1">
    <location>
        <begin position="151"/>
        <end position="168"/>
    </location>
</feature>
<dbReference type="RefSeq" id="WP_270095497.1">
    <property type="nucleotide sequence ID" value="NZ_JAQFFK010000001.1"/>
</dbReference>
<feature type="transmembrane region" description="Helical" evidence="1">
    <location>
        <begin position="175"/>
        <end position="197"/>
    </location>
</feature>
<keyword evidence="1" id="KW-0812">Transmembrane</keyword>
<evidence type="ECO:0008006" key="4">
    <source>
        <dbReference type="Google" id="ProtNLM"/>
    </source>
</evidence>
<accession>A0AA90U131</accession>
<keyword evidence="1" id="KW-0472">Membrane</keyword>
<name>A0AA90U131_9EURY</name>